<feature type="transmembrane region" description="Helical" evidence="1">
    <location>
        <begin position="44"/>
        <end position="63"/>
    </location>
</feature>
<sequence length="136" mass="15014">MDHPRELTVEAPRAWDRPVVSVPVFICLSLVGGQLPSFSTAANLYTLGTGGALIWVGLSNRVPPRRPAPRRLPSAALWWLLPVTVFGVLEGATFVLSVGDDFPTFSRLADPMLEDQLVRSAAWFAWLTAFWGLVRR</sequence>
<reference evidence="3" key="1">
    <citation type="submission" date="2016-06" db="EMBL/GenBank/DDBJ databases">
        <authorList>
            <person name="Varghese N."/>
            <person name="Submissions Spin"/>
        </authorList>
    </citation>
    <scope>NUCLEOTIDE SEQUENCE [LARGE SCALE GENOMIC DNA]</scope>
    <source>
        <strain evidence="3">DSM 45246</strain>
    </source>
</reference>
<keyword evidence="1" id="KW-0812">Transmembrane</keyword>
<dbReference type="AlphaFoldDB" id="A0A1C4YV88"/>
<proteinExistence type="predicted"/>
<organism evidence="2 3">
    <name type="scientific">Micromonospora chaiyaphumensis</name>
    <dbReference type="NCBI Taxonomy" id="307119"/>
    <lineage>
        <taxon>Bacteria</taxon>
        <taxon>Bacillati</taxon>
        <taxon>Actinomycetota</taxon>
        <taxon>Actinomycetes</taxon>
        <taxon>Micromonosporales</taxon>
        <taxon>Micromonosporaceae</taxon>
        <taxon>Micromonospora</taxon>
    </lineage>
</organism>
<evidence type="ECO:0000313" key="3">
    <source>
        <dbReference type="Proteomes" id="UP000199629"/>
    </source>
</evidence>
<name>A0A1C4YV88_9ACTN</name>
<evidence type="ECO:0000313" key="2">
    <source>
        <dbReference type="EMBL" id="SCF24653.1"/>
    </source>
</evidence>
<dbReference type="Proteomes" id="UP000199629">
    <property type="component" value="Unassembled WGS sequence"/>
</dbReference>
<gene>
    <name evidence="2" type="ORF">GA0070214_11047</name>
</gene>
<accession>A0A1C4YV88</accession>
<dbReference type="EMBL" id="FMCS01000010">
    <property type="protein sequence ID" value="SCF24653.1"/>
    <property type="molecule type" value="Genomic_DNA"/>
</dbReference>
<keyword evidence="1" id="KW-1133">Transmembrane helix</keyword>
<feature type="transmembrane region" description="Helical" evidence="1">
    <location>
        <begin position="75"/>
        <end position="96"/>
    </location>
</feature>
<keyword evidence="1" id="KW-0472">Membrane</keyword>
<dbReference type="RefSeq" id="WP_091268537.1">
    <property type="nucleotide sequence ID" value="NZ_FMCS01000010.1"/>
</dbReference>
<protein>
    <submittedName>
        <fullName evidence="2">Uncharacterized protein</fullName>
    </submittedName>
</protein>
<evidence type="ECO:0000256" key="1">
    <source>
        <dbReference type="SAM" id="Phobius"/>
    </source>
</evidence>
<keyword evidence="3" id="KW-1185">Reference proteome</keyword>
<feature type="transmembrane region" description="Helical" evidence="1">
    <location>
        <begin position="116"/>
        <end position="134"/>
    </location>
</feature>